<dbReference type="Gene3D" id="3.30.470.20">
    <property type="entry name" value="ATP-grasp fold, B domain"/>
    <property type="match status" value="1"/>
</dbReference>
<gene>
    <name evidence="6" type="ORF">NQU54_21470</name>
</gene>
<dbReference type="PANTHER" id="PTHR43585:SF2">
    <property type="entry name" value="ATP-GRASP ENZYME FSQD"/>
    <property type="match status" value="1"/>
</dbReference>
<keyword evidence="2 4" id="KW-0547">Nucleotide-binding</keyword>
<keyword evidence="7" id="KW-1185">Reference proteome</keyword>
<sequence length="438" mass="46713">MPQSPPKPHLILVDAPPGPGLQDILGALRGVARCSVVTLRWGTQEDQDRRVGQLTALGPVQIVERPDQAIDEVLRIAVRSGPVDGVLALSELVSYHAAVAAAALGLPCNPPVATARLRRKDLQREALRAAGVPCPAFAVVSDEDGLRSAAEDLTFPVVLKPAVGVGSLCVTLVHDLPELVAAFRRANGMYATDPRVIGAPPVFVVEEVIEGDNWHADDRMGTRVSVESLIDDGTVHHLAVTDKLPLAPPFREVGDVMPSGLPEPRLTEIRRATTDALRALGVTRGATHTELMLTAAGPVVVEINGRIGGGVTELLRAAAGYDVVEQLARSALGQPPTGLPRFRGHAFYYTPQPPQGEYEVIEASGEEEIARLPGVLEVVRAKRRGDRLVADEGTISHPFRVLATSDDFGDFFTRLKAIEGAITLELAPLRQPSDPGAR</sequence>
<comment type="caution">
    <text evidence="6">The sequence shown here is derived from an EMBL/GenBank/DDBJ whole genome shotgun (WGS) entry which is preliminary data.</text>
</comment>
<evidence type="ECO:0000256" key="4">
    <source>
        <dbReference type="PROSITE-ProRule" id="PRU00409"/>
    </source>
</evidence>
<evidence type="ECO:0000256" key="1">
    <source>
        <dbReference type="ARBA" id="ARBA00022598"/>
    </source>
</evidence>
<dbReference type="AlphaFoldDB" id="A0A9X2RWS8"/>
<dbReference type="EMBL" id="JANIIC010000025">
    <property type="protein sequence ID" value="MCQ8831570.1"/>
    <property type="molecule type" value="Genomic_DNA"/>
</dbReference>
<dbReference type="GO" id="GO:0016874">
    <property type="term" value="F:ligase activity"/>
    <property type="evidence" value="ECO:0007669"/>
    <property type="project" value="UniProtKB-KW"/>
</dbReference>
<dbReference type="Proteomes" id="UP001142400">
    <property type="component" value="Unassembled WGS sequence"/>
</dbReference>
<dbReference type="GO" id="GO:0046872">
    <property type="term" value="F:metal ion binding"/>
    <property type="evidence" value="ECO:0007669"/>
    <property type="project" value="InterPro"/>
</dbReference>
<evidence type="ECO:0000256" key="2">
    <source>
        <dbReference type="ARBA" id="ARBA00022741"/>
    </source>
</evidence>
<evidence type="ECO:0000313" key="6">
    <source>
        <dbReference type="EMBL" id="MCQ8831570.1"/>
    </source>
</evidence>
<accession>A0A9X2RWS8</accession>
<dbReference type="RefSeq" id="WP_257632472.1">
    <property type="nucleotide sequence ID" value="NZ_JANIIC010000025.1"/>
</dbReference>
<dbReference type="SMART" id="SM01209">
    <property type="entry name" value="GARS_A"/>
    <property type="match status" value="1"/>
</dbReference>
<proteinExistence type="predicted"/>
<evidence type="ECO:0000313" key="7">
    <source>
        <dbReference type="Proteomes" id="UP001142400"/>
    </source>
</evidence>
<dbReference type="SUPFAM" id="SSF56059">
    <property type="entry name" value="Glutathione synthetase ATP-binding domain-like"/>
    <property type="match status" value="1"/>
</dbReference>
<keyword evidence="1" id="KW-0436">Ligase</keyword>
<dbReference type="InterPro" id="IPR011761">
    <property type="entry name" value="ATP-grasp"/>
</dbReference>
<dbReference type="PROSITE" id="PS50975">
    <property type="entry name" value="ATP_GRASP"/>
    <property type="match status" value="1"/>
</dbReference>
<keyword evidence="3 4" id="KW-0067">ATP-binding</keyword>
<dbReference type="GO" id="GO:0005524">
    <property type="term" value="F:ATP binding"/>
    <property type="evidence" value="ECO:0007669"/>
    <property type="project" value="UniProtKB-UniRule"/>
</dbReference>
<organism evidence="6 7">
    <name type="scientific">Streptomyces malaysiensis subsp. samsunensis</name>
    <dbReference type="NCBI Taxonomy" id="459658"/>
    <lineage>
        <taxon>Bacteria</taxon>
        <taxon>Bacillati</taxon>
        <taxon>Actinomycetota</taxon>
        <taxon>Actinomycetes</taxon>
        <taxon>Kitasatosporales</taxon>
        <taxon>Streptomycetaceae</taxon>
        <taxon>Streptomyces</taxon>
        <taxon>Streptomyces violaceusniger group</taxon>
    </lineage>
</organism>
<name>A0A9X2RWS8_STRMQ</name>
<evidence type="ECO:0000256" key="3">
    <source>
        <dbReference type="ARBA" id="ARBA00022840"/>
    </source>
</evidence>
<dbReference type="Pfam" id="PF13535">
    <property type="entry name" value="ATP-grasp_4"/>
    <property type="match status" value="1"/>
</dbReference>
<dbReference type="PANTHER" id="PTHR43585">
    <property type="entry name" value="FUMIPYRROLE BIOSYNTHESIS PROTEIN C"/>
    <property type="match status" value="1"/>
</dbReference>
<evidence type="ECO:0000259" key="5">
    <source>
        <dbReference type="PROSITE" id="PS50975"/>
    </source>
</evidence>
<reference evidence="6" key="1">
    <citation type="submission" date="2022-06" db="EMBL/GenBank/DDBJ databases">
        <title>WGS of actinobacteria.</title>
        <authorList>
            <person name="Thawai C."/>
        </authorList>
    </citation>
    <scope>NUCLEOTIDE SEQUENCE</scope>
    <source>
        <strain evidence="6">DSM 42010</strain>
    </source>
</reference>
<dbReference type="InterPro" id="IPR052032">
    <property type="entry name" value="ATP-dep_AA_Ligase"/>
</dbReference>
<protein>
    <submittedName>
        <fullName evidence="6">ATP-grasp domain-containing protein</fullName>
    </submittedName>
</protein>
<feature type="domain" description="ATP-grasp" evidence="5">
    <location>
        <begin position="124"/>
        <end position="332"/>
    </location>
</feature>